<dbReference type="EMBL" id="UGHR01000001">
    <property type="protein sequence ID" value="STQ89869.1"/>
    <property type="molecule type" value="Genomic_DNA"/>
</dbReference>
<proteinExistence type="predicted"/>
<reference evidence="5 7" key="2">
    <citation type="submission" date="2019-03" db="EMBL/GenBank/DDBJ databases">
        <title>Genomic Encyclopedia of Type Strains, Phase IV (KMG-IV): sequencing the most valuable type-strain genomes for metagenomic binning, comparative biology and taxonomic classification.</title>
        <authorList>
            <person name="Goeker M."/>
        </authorList>
    </citation>
    <scope>NUCLEOTIDE SEQUENCE [LARGE SCALE GENOMIC DNA]</scope>
    <source>
        <strain evidence="5 7">DSM 3764</strain>
    </source>
</reference>
<protein>
    <submittedName>
        <fullName evidence="4">Cell wall-associated polypeptide CWBP200</fullName>
    </submittedName>
    <submittedName>
        <fullName evidence="5">RHS repeat-associated protein</fullName>
    </submittedName>
</protein>
<dbReference type="InterPro" id="IPR031325">
    <property type="entry name" value="RHS_repeat"/>
</dbReference>
<evidence type="ECO:0000259" key="3">
    <source>
        <dbReference type="Pfam" id="PF25023"/>
    </source>
</evidence>
<dbReference type="Pfam" id="PF12639">
    <property type="entry name" value="Colicin-DNase"/>
    <property type="match status" value="1"/>
</dbReference>
<evidence type="ECO:0000313" key="7">
    <source>
        <dbReference type="Proteomes" id="UP000295794"/>
    </source>
</evidence>
<feature type="compositionally biased region" description="Polar residues" evidence="2">
    <location>
        <begin position="836"/>
        <end position="846"/>
    </location>
</feature>
<organism evidence="4 6">
    <name type="scientific">Iodobacter fluviatilis</name>
    <dbReference type="NCBI Taxonomy" id="537"/>
    <lineage>
        <taxon>Bacteria</taxon>
        <taxon>Pseudomonadati</taxon>
        <taxon>Pseudomonadota</taxon>
        <taxon>Betaproteobacteria</taxon>
        <taxon>Neisseriales</taxon>
        <taxon>Chitinibacteraceae</taxon>
        <taxon>Iodobacter</taxon>
    </lineage>
</organism>
<dbReference type="InterPro" id="IPR022385">
    <property type="entry name" value="Rhs_assc_core"/>
</dbReference>
<dbReference type="InterPro" id="IPR056823">
    <property type="entry name" value="TEN-like_YD-shell"/>
</dbReference>
<dbReference type="Proteomes" id="UP000295794">
    <property type="component" value="Unassembled WGS sequence"/>
</dbReference>
<dbReference type="SUPFAM" id="SSF63829">
    <property type="entry name" value="Calcium-dependent phosphotriesterase"/>
    <property type="match status" value="1"/>
</dbReference>
<feature type="region of interest" description="Disordered" evidence="2">
    <location>
        <begin position="791"/>
        <end position="815"/>
    </location>
</feature>
<evidence type="ECO:0000313" key="6">
    <source>
        <dbReference type="Proteomes" id="UP000255108"/>
    </source>
</evidence>
<dbReference type="Pfam" id="PF25023">
    <property type="entry name" value="TEN_YD-shell"/>
    <property type="match status" value="2"/>
</dbReference>
<feature type="region of interest" description="Disordered" evidence="2">
    <location>
        <begin position="831"/>
        <end position="854"/>
    </location>
</feature>
<dbReference type="RefSeq" id="WP_115226269.1">
    <property type="nucleotide sequence ID" value="NZ_CAWOLO010000014.1"/>
</dbReference>
<dbReference type="NCBIfam" id="TIGR01643">
    <property type="entry name" value="YD_repeat_2x"/>
    <property type="match status" value="9"/>
</dbReference>
<dbReference type="Proteomes" id="UP000255108">
    <property type="component" value="Unassembled WGS sequence"/>
</dbReference>
<evidence type="ECO:0000256" key="2">
    <source>
        <dbReference type="SAM" id="MobiDB-lite"/>
    </source>
</evidence>
<evidence type="ECO:0000256" key="1">
    <source>
        <dbReference type="ARBA" id="ARBA00022737"/>
    </source>
</evidence>
<dbReference type="InterPro" id="IPR050708">
    <property type="entry name" value="T6SS_VgrG/RHS"/>
</dbReference>
<dbReference type="AlphaFoldDB" id="A0A377Q5I7"/>
<dbReference type="PANTHER" id="PTHR32305">
    <property type="match status" value="1"/>
</dbReference>
<dbReference type="InterPro" id="IPR006530">
    <property type="entry name" value="YD"/>
</dbReference>
<keyword evidence="7" id="KW-1185">Reference proteome</keyword>
<reference evidence="4 6" key="1">
    <citation type="submission" date="2018-06" db="EMBL/GenBank/DDBJ databases">
        <authorList>
            <consortium name="Pathogen Informatics"/>
            <person name="Doyle S."/>
        </authorList>
    </citation>
    <scope>NUCLEOTIDE SEQUENCE [LARGE SCALE GENOMIC DNA]</scope>
    <source>
        <strain evidence="4 6">NCTC11159</strain>
    </source>
</reference>
<keyword evidence="1" id="KW-0677">Repeat</keyword>
<dbReference type="Gene3D" id="3.90.930.1">
    <property type="match status" value="1"/>
</dbReference>
<name>A0A377Q5I7_9NEIS</name>
<accession>A0A377Q5I7</accession>
<dbReference type="Pfam" id="PF05593">
    <property type="entry name" value="RHS_repeat"/>
    <property type="match status" value="1"/>
</dbReference>
<evidence type="ECO:0000313" key="5">
    <source>
        <dbReference type="EMBL" id="TCU82645.1"/>
    </source>
</evidence>
<sequence>MNLNNTGPAPIKILGVGTGPAHFALATLYYFDALGYTYRIIYPDNSEEWLFRDDYKNLVKHVYPDGSSDRYEYDANDNLLQHIRPDDSTVQMAYDDKDQLIRITDPLGNIWLREYDDKGNLLKEIDPKQYVTRYSYNAQGLPIAIKDAKGGTKKLAYLPNGQLASFTDCSGSCTEWHYDANGRLLSHTDALGRSTRYGYDKAGRIHSRIDAMGQELAYRYDKLGRLTALQNENSAQYRFSYDPVGRLIEENSFDGKATRYHYAEASGQLLEVNEAGQLTQLNYDAAGRLAQRKTGSSKESFRYDPAGRLAIAKNRFSQVAFNFDEVGDLTREEHQYQLFGQSQTHIWQHEYDELGNRIASIRPDGQRTDWLIYGSGHVHGMLWNKQEITSFERDKLHRETGRKLANQLQAQTQYDPMGRMLQQTLSGKTSSNRSYQYDPVGQLLGIKDSRKGETQYRYDPVGRLLAANTPKHQETFAFDPASNLLDSKTESTLPTQTPRLLDNLLKQYSGTHFKYDARGNLTEKQRGEQITKLSWDGFNRLSEVQTAQGATQYYYDAFGRRIGKENAQGKTAFIWDGDVIALEKTAEHTRHYLFEPNSFVPLAQIVSANDSEQEHTAYYHVDHLGTPQTLSDENGEIAWSAEYKAWGEAKTIISEAAKTAGINNPLRFQGQYADEESGLHYNRYRYYDPEIGRFISSDPIGLMGGINTHAYAPNSTEWIDPLGLARKIPSGNDASGRPFSSPQYSIWTQQTIPAEIQAGTREDHFRDANKQLHQEITANPALGDALGKDVVTHVQPGPRGGYADTSPPGLTWHHSAQDPTKIELIPRPQHKAAGPVQNSLHPNQQGGFKKLNCR</sequence>
<gene>
    <name evidence="4" type="primary">wapA_1</name>
    <name evidence="5" type="ORF">EV682_11417</name>
    <name evidence="4" type="ORF">NCTC11159_00920</name>
</gene>
<dbReference type="NCBIfam" id="TIGR03696">
    <property type="entry name" value="Rhs_assc_core"/>
    <property type="match status" value="1"/>
</dbReference>
<dbReference type="PANTHER" id="PTHR32305:SF15">
    <property type="entry name" value="PROTEIN RHSA-RELATED"/>
    <property type="match status" value="1"/>
</dbReference>
<feature type="domain" description="Teneurin-like YD-shell" evidence="3">
    <location>
        <begin position="127"/>
        <end position="265"/>
    </location>
</feature>
<evidence type="ECO:0000313" key="4">
    <source>
        <dbReference type="EMBL" id="STQ89869.1"/>
    </source>
</evidence>
<dbReference type="Gene3D" id="2.180.10.10">
    <property type="entry name" value="RHS repeat-associated core"/>
    <property type="match status" value="2"/>
</dbReference>
<dbReference type="EMBL" id="SMBT01000014">
    <property type="protein sequence ID" value="TCU82645.1"/>
    <property type="molecule type" value="Genomic_DNA"/>
</dbReference>
<dbReference type="OrthoDB" id="8570628at2"/>
<feature type="domain" description="Teneurin-like YD-shell" evidence="3">
    <location>
        <begin position="406"/>
        <end position="698"/>
    </location>
</feature>